<comment type="subunit">
    <text evidence="5">NDH-1 is composed of 14 different subunits. Subunits NuoB, C, D, E, F, and G constitute the peripheral sector of the complex.</text>
</comment>
<dbReference type="PANTHER" id="PTHR10884:SF14">
    <property type="entry name" value="NADH DEHYDROGENASE [UBIQUINONE] IRON-SULFUR PROTEIN 3, MITOCHONDRIAL"/>
    <property type="match status" value="1"/>
</dbReference>
<dbReference type="GO" id="GO:0005886">
    <property type="term" value="C:plasma membrane"/>
    <property type="evidence" value="ECO:0007669"/>
    <property type="project" value="UniProtKB-SubCell"/>
</dbReference>
<dbReference type="OrthoDB" id="9803286at2"/>
<dbReference type="PANTHER" id="PTHR10884">
    <property type="entry name" value="NADH DEHYDROGENASE UBIQUINONE IRON-SULFUR PROTEIN 3"/>
    <property type="match status" value="1"/>
</dbReference>
<accession>A0A562PEZ4</accession>
<evidence type="ECO:0000313" key="11">
    <source>
        <dbReference type="Proteomes" id="UP000315112"/>
    </source>
</evidence>
<keyword evidence="5" id="KW-0472">Membrane</keyword>
<evidence type="ECO:0000256" key="2">
    <source>
        <dbReference type="ARBA" id="ARBA00022448"/>
    </source>
</evidence>
<dbReference type="EC" id="7.1.1.-" evidence="5"/>
<name>A0A562PEZ4_9BURK</name>
<keyword evidence="2 5" id="KW-0813">Transport</keyword>
<dbReference type="GO" id="GO:0008137">
    <property type="term" value="F:NADH dehydrogenase (ubiquinone) activity"/>
    <property type="evidence" value="ECO:0007669"/>
    <property type="project" value="InterPro"/>
</dbReference>
<sequence>MTTHLEALQGALASALGERAAITVALGEITLVVKADDYHAVMQTLRDNAALGFDQLIDLCGVDYSTYGEGTWEGPRFGVVSHLLSVKHNWRVRVRTFCPDDEMPIVASVTDIWRAVNWFEREAFDLFGIIFEGHSDLRRILTDYGFIGHPFRKDFPVAGYVEMRYDAEQGRVIYQPVTIEPRENVPRVIREEKYGMK</sequence>
<gene>
    <name evidence="5" type="primary">nuoC</name>
    <name evidence="9" type="ORF">GO485_07150</name>
    <name evidence="10" type="ORF">IP92_05246</name>
</gene>
<dbReference type="EMBL" id="CP046904">
    <property type="protein sequence ID" value="QGZ38849.1"/>
    <property type="molecule type" value="Genomic_DNA"/>
</dbReference>
<comment type="function">
    <text evidence="5">NDH-1 shuttles electrons from NADH, via FMN and iron-sulfur (Fe-S) centers, to quinones in the respiratory chain. The immediate electron acceptor for the enzyme in this species is believed to be ubiquinone. Couples the redox reaction to proton translocation (for every two electrons transferred, four hydrogen ions are translocated across the cytoplasmic membrane), and thus conserves the redox energy in a proton gradient.</text>
</comment>
<protein>
    <recommendedName>
        <fullName evidence="5">NADH-quinone oxidoreductase subunit C</fullName>
        <ecNumber evidence="5">7.1.1.-</ecNumber>
    </recommendedName>
    <alternativeName>
        <fullName evidence="5">NADH dehydrogenase I subunit C</fullName>
    </alternativeName>
    <alternativeName>
        <fullName evidence="5">NDH-1 subunit C</fullName>
    </alternativeName>
</protein>
<evidence type="ECO:0000256" key="7">
    <source>
        <dbReference type="RuleBase" id="RU003582"/>
    </source>
</evidence>
<dbReference type="GO" id="GO:0050136">
    <property type="term" value="F:NADH dehydrogenase (quinone) (non-electrogenic) activity"/>
    <property type="evidence" value="ECO:0007669"/>
    <property type="project" value="UniProtKB-UniRule"/>
</dbReference>
<proteinExistence type="inferred from homology"/>
<reference evidence="10" key="2">
    <citation type="submission" date="2019-07" db="EMBL/GenBank/DDBJ databases">
        <authorList>
            <person name="Whitman W."/>
            <person name="Huntemann M."/>
            <person name="Clum A."/>
            <person name="Pillay M."/>
            <person name="Palaniappan K."/>
            <person name="Varghese N."/>
            <person name="Mikhailova N."/>
            <person name="Stamatis D."/>
            <person name="Reddy T."/>
            <person name="Daum C."/>
            <person name="Shapiro N."/>
            <person name="Ivanova N."/>
            <person name="Kyrpides N."/>
            <person name="Woyke T."/>
        </authorList>
    </citation>
    <scope>NUCLEOTIDE SEQUENCE</scope>
    <source>
        <strain evidence="10">CGMCC 1.10685</strain>
    </source>
</reference>
<evidence type="ECO:0000313" key="9">
    <source>
        <dbReference type="EMBL" id="QGZ38849.1"/>
    </source>
</evidence>
<keyword evidence="4 5" id="KW-0830">Ubiquinone</keyword>
<dbReference type="InterPro" id="IPR020396">
    <property type="entry name" value="NADH_UbQ_OxRdtase_CS"/>
</dbReference>
<evidence type="ECO:0000259" key="8">
    <source>
        <dbReference type="Pfam" id="PF00329"/>
    </source>
</evidence>
<keyword evidence="12" id="KW-1185">Reference proteome</keyword>
<keyword evidence="9" id="KW-0560">Oxidoreductase</keyword>
<comment type="catalytic activity">
    <reaction evidence="5 7">
        <text>a quinone + NADH + 5 H(+)(in) = a quinol + NAD(+) + 4 H(+)(out)</text>
        <dbReference type="Rhea" id="RHEA:57888"/>
        <dbReference type="ChEBI" id="CHEBI:15378"/>
        <dbReference type="ChEBI" id="CHEBI:24646"/>
        <dbReference type="ChEBI" id="CHEBI:57540"/>
        <dbReference type="ChEBI" id="CHEBI:57945"/>
        <dbReference type="ChEBI" id="CHEBI:132124"/>
    </reaction>
</comment>
<keyword evidence="3 5" id="KW-0874">Quinone</keyword>
<evidence type="ECO:0000313" key="10">
    <source>
        <dbReference type="EMBL" id="TWI42913.1"/>
    </source>
</evidence>
<dbReference type="PROSITE" id="PS00542">
    <property type="entry name" value="COMPLEX1_30K"/>
    <property type="match status" value="1"/>
</dbReference>
<evidence type="ECO:0000256" key="4">
    <source>
        <dbReference type="ARBA" id="ARBA00023075"/>
    </source>
</evidence>
<dbReference type="NCBIfam" id="NF004730">
    <property type="entry name" value="PRK06074.1-1"/>
    <property type="match status" value="1"/>
</dbReference>
<dbReference type="InterPro" id="IPR037232">
    <property type="entry name" value="NADH_quin_OxRdtase_su_C/D-like"/>
</dbReference>
<dbReference type="Pfam" id="PF00329">
    <property type="entry name" value="Complex1_30kDa"/>
    <property type="match status" value="1"/>
</dbReference>
<dbReference type="InterPro" id="IPR010218">
    <property type="entry name" value="NADH_DH_suC"/>
</dbReference>
<evidence type="ECO:0000256" key="5">
    <source>
        <dbReference type="HAMAP-Rule" id="MF_01357"/>
    </source>
</evidence>
<dbReference type="InterPro" id="IPR001268">
    <property type="entry name" value="NADH_UbQ_OxRdtase_30kDa_su"/>
</dbReference>
<dbReference type="SUPFAM" id="SSF143243">
    <property type="entry name" value="Nqo5-like"/>
    <property type="match status" value="1"/>
</dbReference>
<comment type="similarity">
    <text evidence="1 5 6">Belongs to the complex I 30 kDa subunit family.</text>
</comment>
<reference evidence="9 12" key="3">
    <citation type="submission" date="2019-12" db="EMBL/GenBank/DDBJ databases">
        <title>Draft Genome Sequences of Six Type Strains of the Genus Massilia.</title>
        <authorList>
            <person name="Miess H."/>
            <person name="Frediansyah A."/>
            <person name="Goeker M."/>
            <person name="Gross H."/>
        </authorList>
    </citation>
    <scope>NUCLEOTIDE SEQUENCE [LARGE SCALE GENOMIC DNA]</scope>
    <source>
        <strain evidence="9 12">DSM 26639</strain>
    </source>
</reference>
<feature type="domain" description="NADH:ubiquinone oxidoreductase 30kDa subunit" evidence="8">
    <location>
        <begin position="32"/>
        <end position="160"/>
    </location>
</feature>
<evidence type="ECO:0000313" key="12">
    <source>
        <dbReference type="Proteomes" id="UP000437862"/>
    </source>
</evidence>
<keyword evidence="5" id="KW-1003">Cell membrane</keyword>
<comment type="subcellular location">
    <subcellularLocation>
        <location evidence="5">Cell membrane</location>
        <topology evidence="5">Peripheral membrane protein</topology>
        <orientation evidence="5">Cytoplasmic side</orientation>
    </subcellularLocation>
</comment>
<keyword evidence="5 6" id="KW-0520">NAD</keyword>
<dbReference type="Gene3D" id="3.30.460.80">
    <property type="entry name" value="NADH:ubiquinone oxidoreductase, 30kDa subunit"/>
    <property type="match status" value="1"/>
</dbReference>
<organism evidence="10 11">
    <name type="scientific">Pseudoduganella flava</name>
    <dbReference type="NCBI Taxonomy" id="871742"/>
    <lineage>
        <taxon>Bacteria</taxon>
        <taxon>Pseudomonadati</taxon>
        <taxon>Pseudomonadota</taxon>
        <taxon>Betaproteobacteria</taxon>
        <taxon>Burkholderiales</taxon>
        <taxon>Oxalobacteraceae</taxon>
        <taxon>Telluria group</taxon>
        <taxon>Pseudoduganella</taxon>
    </lineage>
</organism>
<dbReference type="EMBL" id="VLKW01000013">
    <property type="protein sequence ID" value="TWI42913.1"/>
    <property type="molecule type" value="Genomic_DNA"/>
</dbReference>
<dbReference type="RefSeq" id="WP_145880880.1">
    <property type="nucleotide sequence ID" value="NZ_CP046904.1"/>
</dbReference>
<dbReference type="Proteomes" id="UP000437862">
    <property type="component" value="Chromosome"/>
</dbReference>
<keyword evidence="5 6" id="KW-1278">Translocase</keyword>
<evidence type="ECO:0000256" key="3">
    <source>
        <dbReference type="ARBA" id="ARBA00022719"/>
    </source>
</evidence>
<dbReference type="NCBIfam" id="TIGR01961">
    <property type="entry name" value="NuoC_fam"/>
    <property type="match status" value="1"/>
</dbReference>
<reference evidence="10 11" key="1">
    <citation type="journal article" date="2015" name="Stand. Genomic Sci.">
        <title>Genomic Encyclopedia of Bacterial and Archaeal Type Strains, Phase III: the genomes of soil and plant-associated and newly described type strains.</title>
        <authorList>
            <person name="Whitman W.B."/>
            <person name="Woyke T."/>
            <person name="Klenk H.P."/>
            <person name="Zhou Y."/>
            <person name="Lilburn T.G."/>
            <person name="Beck B.J."/>
            <person name="De Vos P."/>
            <person name="Vandamme P."/>
            <person name="Eisen J.A."/>
            <person name="Garrity G."/>
            <person name="Hugenholtz P."/>
            <person name="Kyrpides N.C."/>
        </authorList>
    </citation>
    <scope>NUCLEOTIDE SEQUENCE [LARGE SCALE GENOMIC DNA]</scope>
    <source>
        <strain evidence="10 11">CGMCC 1.10685</strain>
    </source>
</reference>
<evidence type="ECO:0000256" key="6">
    <source>
        <dbReference type="RuleBase" id="RU003456"/>
    </source>
</evidence>
<dbReference type="AlphaFoldDB" id="A0A562PEZ4"/>
<dbReference type="Proteomes" id="UP000315112">
    <property type="component" value="Unassembled WGS sequence"/>
</dbReference>
<evidence type="ECO:0000256" key="1">
    <source>
        <dbReference type="ARBA" id="ARBA00007569"/>
    </source>
</evidence>
<dbReference type="HAMAP" id="MF_01357">
    <property type="entry name" value="NDH1_NuoC"/>
    <property type="match status" value="1"/>
</dbReference>
<dbReference type="GO" id="GO:0048038">
    <property type="term" value="F:quinone binding"/>
    <property type="evidence" value="ECO:0007669"/>
    <property type="project" value="UniProtKB-KW"/>
</dbReference>